<evidence type="ECO:0000259" key="4">
    <source>
        <dbReference type="PROSITE" id="PS51233"/>
    </source>
</evidence>
<evidence type="ECO:0000313" key="6">
    <source>
        <dbReference type="Proteomes" id="UP001497623"/>
    </source>
</evidence>
<dbReference type="PANTHER" id="PTHR11339">
    <property type="entry name" value="EXTRACELLULAR MATRIX GLYCOPROTEIN RELATED"/>
    <property type="match status" value="1"/>
</dbReference>
<dbReference type="SMART" id="SM00216">
    <property type="entry name" value="VWD"/>
    <property type="match status" value="1"/>
</dbReference>
<reference evidence="5 6" key="1">
    <citation type="submission" date="2024-05" db="EMBL/GenBank/DDBJ databases">
        <authorList>
            <person name="Wallberg A."/>
        </authorList>
    </citation>
    <scope>NUCLEOTIDE SEQUENCE [LARGE SCALE GENOMIC DNA]</scope>
</reference>
<gene>
    <name evidence="5" type="ORF">MNOR_LOCUS38177</name>
</gene>
<dbReference type="EMBL" id="CAXKWB010084083">
    <property type="protein sequence ID" value="CAL4208858.1"/>
    <property type="molecule type" value="Genomic_DNA"/>
</dbReference>
<keyword evidence="6" id="KW-1185">Reference proteome</keyword>
<feature type="domain" description="VWFD" evidence="4">
    <location>
        <begin position="89"/>
        <end position="291"/>
    </location>
</feature>
<keyword evidence="2" id="KW-0325">Glycoprotein</keyword>
<evidence type="ECO:0000256" key="1">
    <source>
        <dbReference type="ARBA" id="ARBA00023157"/>
    </source>
</evidence>
<proteinExistence type="predicted"/>
<accession>A0AAV2SJK6</accession>
<dbReference type="AlphaFoldDB" id="A0AAV2SJK6"/>
<name>A0AAV2SJK6_MEGNR</name>
<dbReference type="InterPro" id="IPR001846">
    <property type="entry name" value="VWF_type-D"/>
</dbReference>
<feature type="compositionally biased region" description="Low complexity" evidence="3">
    <location>
        <begin position="420"/>
        <end position="435"/>
    </location>
</feature>
<dbReference type="PANTHER" id="PTHR11339:SF402">
    <property type="entry name" value="VWFD DOMAIN-CONTAINING PROTEIN"/>
    <property type="match status" value="1"/>
</dbReference>
<dbReference type="InterPro" id="IPR050780">
    <property type="entry name" value="Mucin_vWF_Thrombospondin_sf"/>
</dbReference>
<evidence type="ECO:0000313" key="5">
    <source>
        <dbReference type="EMBL" id="CAL4208858.1"/>
    </source>
</evidence>
<feature type="non-terminal residue" evidence="5">
    <location>
        <position position="471"/>
    </location>
</feature>
<sequence length="471" mass="51913">ECEYYGQQYSDGEQISSQVPTEDCSGCQQRVCQAGVVQWQITTNCSVKCCFFNGASYHPGRYIQNACARLVCEGSSGQFNYWGVDYNCPKCKAYLDPHIVTFDSWWSYSYQGCGNYSLTQIGNSYQPTVAVFATFVPCGGWSTLTCVDRVTFKNDEHTVITIEFKNSNYKIEVNGKDYDATLSSSSPSIVQVINNVYPVMAWKSWGCVNLQGSSGILVKFCGSSWSSNQVYVWSDYDVANELKGLCGTVNDNPDDDFLTRDGTVTSPWRRNPAPAFPLSWLSSDTSDGNCGGRNIRANRQTQNRCELDFTFEEKYYEQCNTTVSSGFSNAEPEEVLTIINDCVFDLCNVSDPDAWVKAVVETVEVQAVIQEDIQNFTTSAPDTTTPLDIITTTISFETDSSTPYTTIESTSPSGSSTVATPDSTSDNPNSSDETSLSPTTSTTMAPKPLSDKELFKAILVVLESIKQSYDA</sequence>
<dbReference type="Proteomes" id="UP001497623">
    <property type="component" value="Unassembled WGS sequence"/>
</dbReference>
<dbReference type="PROSITE" id="PS51233">
    <property type="entry name" value="VWFD"/>
    <property type="match status" value="1"/>
</dbReference>
<comment type="caution">
    <text evidence="5">The sequence shown here is derived from an EMBL/GenBank/DDBJ whole genome shotgun (WGS) entry which is preliminary data.</text>
</comment>
<protein>
    <recommendedName>
        <fullName evidence="4">VWFD domain-containing protein</fullName>
    </recommendedName>
</protein>
<keyword evidence="1" id="KW-1015">Disulfide bond</keyword>
<feature type="compositionally biased region" description="Polar residues" evidence="3">
    <location>
        <begin position="400"/>
        <end position="419"/>
    </location>
</feature>
<evidence type="ECO:0000256" key="3">
    <source>
        <dbReference type="SAM" id="MobiDB-lite"/>
    </source>
</evidence>
<evidence type="ECO:0000256" key="2">
    <source>
        <dbReference type="ARBA" id="ARBA00023180"/>
    </source>
</evidence>
<dbReference type="Pfam" id="PF00094">
    <property type="entry name" value="VWD"/>
    <property type="match status" value="1"/>
</dbReference>
<feature type="region of interest" description="Disordered" evidence="3">
    <location>
        <begin position="400"/>
        <end position="448"/>
    </location>
</feature>
<organism evidence="5 6">
    <name type="scientific">Meganyctiphanes norvegica</name>
    <name type="common">Northern krill</name>
    <name type="synonym">Thysanopoda norvegica</name>
    <dbReference type="NCBI Taxonomy" id="48144"/>
    <lineage>
        <taxon>Eukaryota</taxon>
        <taxon>Metazoa</taxon>
        <taxon>Ecdysozoa</taxon>
        <taxon>Arthropoda</taxon>
        <taxon>Crustacea</taxon>
        <taxon>Multicrustacea</taxon>
        <taxon>Malacostraca</taxon>
        <taxon>Eumalacostraca</taxon>
        <taxon>Eucarida</taxon>
        <taxon>Euphausiacea</taxon>
        <taxon>Euphausiidae</taxon>
        <taxon>Meganyctiphanes</taxon>
    </lineage>
</organism>
<feature type="non-terminal residue" evidence="5">
    <location>
        <position position="1"/>
    </location>
</feature>